<proteinExistence type="predicted"/>
<dbReference type="EMBL" id="ML208327">
    <property type="protein sequence ID" value="TFK69646.1"/>
    <property type="molecule type" value="Genomic_DNA"/>
</dbReference>
<dbReference type="Proteomes" id="UP000308600">
    <property type="component" value="Unassembled WGS sequence"/>
</dbReference>
<organism evidence="1 2">
    <name type="scientific">Pluteus cervinus</name>
    <dbReference type="NCBI Taxonomy" id="181527"/>
    <lineage>
        <taxon>Eukaryota</taxon>
        <taxon>Fungi</taxon>
        <taxon>Dikarya</taxon>
        <taxon>Basidiomycota</taxon>
        <taxon>Agaricomycotina</taxon>
        <taxon>Agaricomycetes</taxon>
        <taxon>Agaricomycetidae</taxon>
        <taxon>Agaricales</taxon>
        <taxon>Pluteineae</taxon>
        <taxon>Pluteaceae</taxon>
        <taxon>Pluteus</taxon>
    </lineage>
</organism>
<evidence type="ECO:0000313" key="2">
    <source>
        <dbReference type="Proteomes" id="UP000308600"/>
    </source>
</evidence>
<keyword evidence="2" id="KW-1185">Reference proteome</keyword>
<sequence length="843" mass="95658">MPPQAAYADTNDYPSLFRSEQMSLVQLFVPTEVAHDTVAELGELGNVQFKDLNPSINPFQRSFVGEIRRIDEMARRARFFNTQIENEKEAIDIRPLYDSAPLITVGPRAAQTVDELDVTLAEHESRLVKMNESYQTLSERARELIEARHVLRETAVFFDRAQVQQTELRASFDDSSAPLLQHEDRENQYSTTNVQFDLEFVAGTLDRARVPTFERVLWRVLRGNLYMNHTDIEEPFVDPVTGAETRKNVFIIFAHGDALLTKIRKVAESMGATLYPIDPNADRRVDALREVSGRLEDLQTVLYNTGRTRRAELLKISDSLRVWQDVLRKEKLIYETLNFFHYDTGRKTLVAEGWVPTRDISIIQLGLRHATEESGTGVQPILHELSTNKTPPTFHRTNKFTEGFQTLMDSYGICKYQEVNPGLFAVITFPFLFAVMFGDIGHGFIIFSAALYMILREKKMAKQQLDEITGQFFYGRYIILMMGMFSIYTGFLYNDVFSRTLHLFHSGWIFPESNSTVVGEFTGHTYPFGLDPAWHGADNALVFTNSYKMKMSIVLGVIHMTFALFLQLPNHLKFKRPVDLYTNLLPQLIFLQSIFGYLATCIVYKWSVDWSTAGFAPPSLLNMIISMFLEPGSIAPELHLYKGQNFVQPVLLLLAAVCVPWMLVTKPYLIWKEMKKIQDQGYVGIGEADGAPRHETDDALEGEEEGHGRAVAEADSGEEHHDFGEVVIHQIIHTIEFCLGCISHTASYLRLWALSLAHAQLSEVLWGMTIGGADPHGILGWIMFLFKASIWVNGTVGILCVMEGLSAFLHALRLHWVEANSKHFEGGGYAFTPLTFAEEDSKE</sequence>
<accession>A0ACD3AWD8</accession>
<protein>
    <submittedName>
        <fullName evidence="1">V0/A0 complex, 116-kDa subunit of ATPase</fullName>
    </submittedName>
</protein>
<gene>
    <name evidence="1" type="ORF">BDN72DRAFT_819827</name>
</gene>
<name>A0ACD3AWD8_9AGAR</name>
<evidence type="ECO:0000313" key="1">
    <source>
        <dbReference type="EMBL" id="TFK69646.1"/>
    </source>
</evidence>
<reference evidence="1 2" key="1">
    <citation type="journal article" date="2019" name="Nat. Ecol. Evol.">
        <title>Megaphylogeny resolves global patterns of mushroom evolution.</title>
        <authorList>
            <person name="Varga T."/>
            <person name="Krizsan K."/>
            <person name="Foldi C."/>
            <person name="Dima B."/>
            <person name="Sanchez-Garcia M."/>
            <person name="Sanchez-Ramirez S."/>
            <person name="Szollosi G.J."/>
            <person name="Szarkandi J.G."/>
            <person name="Papp V."/>
            <person name="Albert L."/>
            <person name="Andreopoulos W."/>
            <person name="Angelini C."/>
            <person name="Antonin V."/>
            <person name="Barry K.W."/>
            <person name="Bougher N.L."/>
            <person name="Buchanan P."/>
            <person name="Buyck B."/>
            <person name="Bense V."/>
            <person name="Catcheside P."/>
            <person name="Chovatia M."/>
            <person name="Cooper J."/>
            <person name="Damon W."/>
            <person name="Desjardin D."/>
            <person name="Finy P."/>
            <person name="Geml J."/>
            <person name="Haridas S."/>
            <person name="Hughes K."/>
            <person name="Justo A."/>
            <person name="Karasinski D."/>
            <person name="Kautmanova I."/>
            <person name="Kiss B."/>
            <person name="Kocsube S."/>
            <person name="Kotiranta H."/>
            <person name="LaButti K.M."/>
            <person name="Lechner B.E."/>
            <person name="Liimatainen K."/>
            <person name="Lipzen A."/>
            <person name="Lukacs Z."/>
            <person name="Mihaltcheva S."/>
            <person name="Morgado L.N."/>
            <person name="Niskanen T."/>
            <person name="Noordeloos M.E."/>
            <person name="Ohm R.A."/>
            <person name="Ortiz-Santana B."/>
            <person name="Ovrebo C."/>
            <person name="Racz N."/>
            <person name="Riley R."/>
            <person name="Savchenko A."/>
            <person name="Shiryaev A."/>
            <person name="Soop K."/>
            <person name="Spirin V."/>
            <person name="Szebenyi C."/>
            <person name="Tomsovsky M."/>
            <person name="Tulloss R.E."/>
            <person name="Uehling J."/>
            <person name="Grigoriev I.V."/>
            <person name="Vagvolgyi C."/>
            <person name="Papp T."/>
            <person name="Martin F.M."/>
            <person name="Miettinen O."/>
            <person name="Hibbett D.S."/>
            <person name="Nagy L.G."/>
        </authorList>
    </citation>
    <scope>NUCLEOTIDE SEQUENCE [LARGE SCALE GENOMIC DNA]</scope>
    <source>
        <strain evidence="1 2">NL-1719</strain>
    </source>
</reference>